<evidence type="ECO:0000256" key="5">
    <source>
        <dbReference type="SAM" id="Phobius"/>
    </source>
</evidence>
<dbReference type="InterPro" id="IPR043129">
    <property type="entry name" value="ATPase_NBD"/>
</dbReference>
<dbReference type="InterPro" id="IPR018181">
    <property type="entry name" value="Heat_shock_70_CS"/>
</dbReference>
<sequence length="896" mass="98568">MHRFIRSFIFAAKRLKLFFTFIINHIFLGVMLFRGPVIDLDEVKPSDIREILLGGMTRMIHFTSTRYVSTYSQNGGKKVKGVKDLCESLKQQLANRDVIKAADLREGVNGLQQRSLKLFEAAYRKMTEKNQQINYLDGERLVAAPARRQDVTNSQNTLYATKRLIGRRFDDPEVQKDISDAIRGPVIGIDLGTTNSCVAIMEGKQAKVLENAEGSRTTPSVVAFTKDGERLVGAPARRQAVTNSQNTLYATKRLIGRRFDDPEVQKDIKMVPFKIVKASNGDAWVEAQGKLYSPSQVGAFVLMKMKETAESYLGTTAPNAVITVPAYFNDSQRQATKDAGQIAGLRVLRVVNEPTAAALAYGLDVADSKIIAVYDLGGGTFDVSILEMQKGVFEVKSTNGDTFLGGEDFDNALVHHLVAEFRRENGIDLTKDSMAMQRVREAAEKAKCELSSTAQTDINLPYITVDTSGPKHMHIKLSRSKFEQLTAELIKRTIEPCKKAMHDAEVKPSDIREILLVQQIVQDVFGKQPSKAVNPDEAVAIGAAIQAGVLAGDVTEVVLLDVTPLSLGIETLGGVFTKLIGRNTTIPTKKSQVFSTAADGQTQVEIKVLQGEREMASDNKLLGQFSLVGIPPAPRGVPQVEVTFDIDANGIVNVSARDRGTGKEQQVVIQSSGGLSKDQIENMVRDAERHAAEDAEKKEVIEAVNHAESVVHDTEAKMAEYGDHLNEEDVKAVKDLCDGVKQKLANRDQINAADLREGVNGLQQRSLKLFEVGYRKMAEKNREEVKKEGSQEEKIDKLKNGNKVKHEFTDQEYLRKRDTVLDEVEDAVEAGVLALKEKQKEEENEVITDVIEEEIVGPSTSTSAPVVNNNEGSDSDESLDDLMGCGPLKKKVKLAG</sequence>
<organism evidence="6 7">
    <name type="scientific">Meloidogyne graminicola</name>
    <dbReference type="NCBI Taxonomy" id="189291"/>
    <lineage>
        <taxon>Eukaryota</taxon>
        <taxon>Metazoa</taxon>
        <taxon>Ecdysozoa</taxon>
        <taxon>Nematoda</taxon>
        <taxon>Chromadorea</taxon>
        <taxon>Rhabditida</taxon>
        <taxon>Tylenchina</taxon>
        <taxon>Tylenchomorpha</taxon>
        <taxon>Tylenchoidea</taxon>
        <taxon>Meloidogynidae</taxon>
        <taxon>Meloidogyninae</taxon>
        <taxon>Meloidogyne</taxon>
    </lineage>
</organism>
<gene>
    <name evidence="6" type="ORF">Mgra_00008540</name>
</gene>
<dbReference type="NCBIfam" id="TIGR02350">
    <property type="entry name" value="prok_dnaK"/>
    <property type="match status" value="1"/>
</dbReference>
<dbReference type="InterPro" id="IPR013126">
    <property type="entry name" value="Hsp_70_fam"/>
</dbReference>
<evidence type="ECO:0000256" key="2">
    <source>
        <dbReference type="ARBA" id="ARBA00022741"/>
    </source>
</evidence>
<dbReference type="Pfam" id="PF00012">
    <property type="entry name" value="HSP70"/>
    <property type="match status" value="2"/>
</dbReference>
<dbReference type="SUPFAM" id="SSF53067">
    <property type="entry name" value="Actin-like ATPase domain"/>
    <property type="match status" value="2"/>
</dbReference>
<dbReference type="FunFam" id="2.60.34.10:FF:000014">
    <property type="entry name" value="Chaperone protein DnaK HSP70"/>
    <property type="match status" value="1"/>
</dbReference>
<dbReference type="HAMAP" id="MF_00332">
    <property type="entry name" value="DnaK"/>
    <property type="match status" value="1"/>
</dbReference>
<evidence type="ECO:0000313" key="6">
    <source>
        <dbReference type="EMBL" id="KAF7631213.1"/>
    </source>
</evidence>
<dbReference type="InterPro" id="IPR029048">
    <property type="entry name" value="HSP70_C_sf"/>
</dbReference>
<dbReference type="GO" id="GO:0140662">
    <property type="term" value="F:ATP-dependent protein folding chaperone"/>
    <property type="evidence" value="ECO:0007669"/>
    <property type="project" value="InterPro"/>
</dbReference>
<dbReference type="OrthoDB" id="2401965at2759"/>
<dbReference type="Gene3D" id="3.30.420.40">
    <property type="match status" value="3"/>
</dbReference>
<dbReference type="GO" id="GO:0006950">
    <property type="term" value="P:response to stress"/>
    <property type="evidence" value="ECO:0007669"/>
    <property type="project" value="UniProtKB-ARBA"/>
</dbReference>
<dbReference type="FunFam" id="3.90.640.10:FF:000003">
    <property type="entry name" value="Molecular chaperone DnaK"/>
    <property type="match status" value="1"/>
</dbReference>
<dbReference type="SUPFAM" id="SSF100920">
    <property type="entry name" value="Heat shock protein 70kD (HSP70), peptide-binding domain"/>
    <property type="match status" value="1"/>
</dbReference>
<dbReference type="PRINTS" id="PR00301">
    <property type="entry name" value="HEATSHOCK70"/>
</dbReference>
<protein>
    <submittedName>
        <fullName evidence="6">Uncharacterized protein</fullName>
    </submittedName>
</protein>
<comment type="similarity">
    <text evidence="1">Belongs to the heat shock protein 70 family.</text>
</comment>
<dbReference type="PROSITE" id="PS00329">
    <property type="entry name" value="HSP70_2"/>
    <property type="match status" value="1"/>
</dbReference>
<dbReference type="Gene3D" id="2.60.34.10">
    <property type="entry name" value="Substrate Binding Domain Of DNAk, Chain A, domain 1"/>
    <property type="match status" value="1"/>
</dbReference>
<dbReference type="FunFam" id="3.30.30.30:FF:000003">
    <property type="entry name" value="Heat shock protein 9"/>
    <property type="match status" value="1"/>
</dbReference>
<feature type="region of interest" description="Disordered" evidence="4">
    <location>
        <begin position="853"/>
        <end position="885"/>
    </location>
</feature>
<evidence type="ECO:0000256" key="3">
    <source>
        <dbReference type="ARBA" id="ARBA00022840"/>
    </source>
</evidence>
<feature type="transmembrane region" description="Helical" evidence="5">
    <location>
        <begin position="15"/>
        <end position="33"/>
    </location>
</feature>
<keyword evidence="5" id="KW-0812">Transmembrane</keyword>
<dbReference type="Gene3D" id="1.20.1270.10">
    <property type="match status" value="1"/>
</dbReference>
<dbReference type="GO" id="GO:0005524">
    <property type="term" value="F:ATP binding"/>
    <property type="evidence" value="ECO:0007669"/>
    <property type="project" value="UniProtKB-KW"/>
</dbReference>
<evidence type="ECO:0000313" key="7">
    <source>
        <dbReference type="Proteomes" id="UP000605970"/>
    </source>
</evidence>
<dbReference type="NCBIfam" id="NF001413">
    <property type="entry name" value="PRK00290.1"/>
    <property type="match status" value="1"/>
</dbReference>
<evidence type="ECO:0000256" key="1">
    <source>
        <dbReference type="ARBA" id="ARBA00007381"/>
    </source>
</evidence>
<name>A0A8S9ZFH3_9BILA</name>
<reference evidence="6" key="1">
    <citation type="journal article" date="2020" name="Ecol. Evol.">
        <title>Genome structure and content of the rice root-knot nematode (Meloidogyne graminicola).</title>
        <authorList>
            <person name="Phan N.T."/>
            <person name="Danchin E.G.J."/>
            <person name="Klopp C."/>
            <person name="Perfus-Barbeoch L."/>
            <person name="Kozlowski D.K."/>
            <person name="Koutsovoulos G.D."/>
            <person name="Lopez-Roques C."/>
            <person name="Bouchez O."/>
            <person name="Zahm M."/>
            <person name="Besnard G."/>
            <person name="Bellafiore S."/>
        </authorList>
    </citation>
    <scope>NUCLEOTIDE SEQUENCE</scope>
    <source>
        <strain evidence="6">VN-18</strain>
    </source>
</reference>
<dbReference type="GO" id="GO:0051082">
    <property type="term" value="F:unfolded protein binding"/>
    <property type="evidence" value="ECO:0007669"/>
    <property type="project" value="InterPro"/>
</dbReference>
<evidence type="ECO:0000256" key="4">
    <source>
        <dbReference type="SAM" id="MobiDB-lite"/>
    </source>
</evidence>
<keyword evidence="5" id="KW-0472">Membrane</keyword>
<dbReference type="AlphaFoldDB" id="A0A8S9ZFH3"/>
<proteinExistence type="inferred from homology"/>
<dbReference type="PROSITE" id="PS00297">
    <property type="entry name" value="HSP70_1"/>
    <property type="match status" value="1"/>
</dbReference>
<dbReference type="PANTHER" id="PTHR19375">
    <property type="entry name" value="HEAT SHOCK PROTEIN 70KDA"/>
    <property type="match status" value="1"/>
</dbReference>
<keyword evidence="3" id="KW-0067">ATP-binding</keyword>
<dbReference type="Gene3D" id="3.90.640.10">
    <property type="entry name" value="Actin, Chain A, domain 4"/>
    <property type="match status" value="1"/>
</dbReference>
<accession>A0A8S9ZFH3</accession>
<keyword evidence="7" id="KW-1185">Reference proteome</keyword>
<dbReference type="FunFam" id="3.30.420.40:FF:000004">
    <property type="entry name" value="Molecular chaperone DnaK"/>
    <property type="match status" value="1"/>
</dbReference>
<dbReference type="InterPro" id="IPR029047">
    <property type="entry name" value="HSP70_peptide-bd_sf"/>
</dbReference>
<dbReference type="CDD" id="cd11733">
    <property type="entry name" value="ASKHA_NBD_HSP70_HSPA9"/>
    <property type="match status" value="1"/>
</dbReference>
<comment type="caution">
    <text evidence="6">The sequence shown here is derived from an EMBL/GenBank/DDBJ whole genome shotgun (WGS) entry which is preliminary data.</text>
</comment>
<dbReference type="InterPro" id="IPR012725">
    <property type="entry name" value="Chaperone_DnaK"/>
</dbReference>
<dbReference type="FunFam" id="3.30.420.40:FF:000020">
    <property type="entry name" value="Chaperone protein HscA homolog"/>
    <property type="match status" value="1"/>
</dbReference>
<dbReference type="EMBL" id="JABEBT010000114">
    <property type="protein sequence ID" value="KAF7631213.1"/>
    <property type="molecule type" value="Genomic_DNA"/>
</dbReference>
<dbReference type="Proteomes" id="UP000605970">
    <property type="component" value="Unassembled WGS sequence"/>
</dbReference>
<dbReference type="Gene3D" id="3.30.30.30">
    <property type="match status" value="1"/>
</dbReference>
<keyword evidence="5" id="KW-1133">Transmembrane helix</keyword>
<feature type="compositionally biased region" description="Polar residues" evidence="4">
    <location>
        <begin position="858"/>
        <end position="867"/>
    </location>
</feature>
<keyword evidence="2" id="KW-0547">Nucleotide-binding</keyword>